<evidence type="ECO:0000313" key="8">
    <source>
        <dbReference type="EMBL" id="SFN08871.1"/>
    </source>
</evidence>
<dbReference type="AlphaFoldDB" id="A0A1I4W5N5"/>
<dbReference type="InterPro" id="IPR013780">
    <property type="entry name" value="Glyco_hydro_b"/>
</dbReference>
<keyword evidence="9" id="KW-1185">Reference proteome</keyword>
<proteinExistence type="inferred from homology"/>
<dbReference type="InterPro" id="IPR017853">
    <property type="entry name" value="GH"/>
</dbReference>
<dbReference type="GO" id="GO:0006680">
    <property type="term" value="P:glucosylceramide catabolic process"/>
    <property type="evidence" value="ECO:0007669"/>
    <property type="project" value="TreeGrafter"/>
</dbReference>
<dbReference type="OrthoDB" id="9806701at2"/>
<feature type="domain" description="Glycosyl hydrolase family 30 TIM-barrel" evidence="6">
    <location>
        <begin position="80"/>
        <end position="418"/>
    </location>
</feature>
<dbReference type="PANTHER" id="PTHR11069">
    <property type="entry name" value="GLUCOSYLCERAMIDASE"/>
    <property type="match status" value="1"/>
</dbReference>
<dbReference type="Pfam" id="PF17189">
    <property type="entry name" value="Glyco_hydro_30C"/>
    <property type="match status" value="1"/>
</dbReference>
<feature type="chain" id="PRO_5011493320" evidence="5">
    <location>
        <begin position="24"/>
        <end position="484"/>
    </location>
</feature>
<reference evidence="9" key="1">
    <citation type="submission" date="2016-10" db="EMBL/GenBank/DDBJ databases">
        <authorList>
            <person name="Varghese N."/>
            <person name="Submissions S."/>
        </authorList>
    </citation>
    <scope>NUCLEOTIDE SEQUENCE [LARGE SCALE GENOMIC DNA]</scope>
    <source>
        <strain evidence="9">XJ109</strain>
    </source>
</reference>
<dbReference type="Gene3D" id="3.20.20.80">
    <property type="entry name" value="Glycosidases"/>
    <property type="match status" value="1"/>
</dbReference>
<dbReference type="SUPFAM" id="SSF51445">
    <property type="entry name" value="(Trans)glycosidases"/>
    <property type="match status" value="1"/>
</dbReference>
<dbReference type="GO" id="GO:0016020">
    <property type="term" value="C:membrane"/>
    <property type="evidence" value="ECO:0007669"/>
    <property type="project" value="GOC"/>
</dbReference>
<dbReference type="InterPro" id="IPR001139">
    <property type="entry name" value="Glyco_hydro_30"/>
</dbReference>
<dbReference type="GO" id="GO:0004348">
    <property type="term" value="F:glucosylceramidase activity"/>
    <property type="evidence" value="ECO:0007669"/>
    <property type="project" value="InterPro"/>
</dbReference>
<evidence type="ECO:0000256" key="3">
    <source>
        <dbReference type="ARBA" id="ARBA00022801"/>
    </source>
</evidence>
<dbReference type="PANTHER" id="PTHR11069:SF23">
    <property type="entry name" value="LYSOSOMAL ACID GLUCOSYLCERAMIDASE"/>
    <property type="match status" value="1"/>
</dbReference>
<comment type="similarity">
    <text evidence="1 4">Belongs to the glycosyl hydrolase 30 family.</text>
</comment>
<evidence type="ECO:0000256" key="1">
    <source>
        <dbReference type="ARBA" id="ARBA00005382"/>
    </source>
</evidence>
<sequence length="484" mass="55704">MKKSHIKYPLITCLLFNYLAANAQDFKLSNKKIEVYTTAKNTNQRITKSTDKFSVKKFPQPKETDIAIFIDPKRKFQKFEGIGGAITDASAEVLAKLPKKTQQEIIKAYYNETSGIGYSLIRTNINSCDFSSDSYTYVKDNDKELKSFDISHDLKFKIPMIKMAKAEMKENYRLYASPWSPPAWMKTNNSMLKGGSLLKEYYQTWSNYFVKFINNYEKNGLPVWGVSIQNEPMATQTWESCIYTAEEERDFLKDYLGPTFEKNNLKDKKIIVWDHNRDLIYQRASTILNDPEAAKYVWGVGFHWYETWNGSANLFNNVALTHEAFPNVNLIFTEGCKEQFVYDQMGNWSLGEKYGYNMMNDFNSGTVAWTDWNVLLDEKGGPNHVGNFCFAPIHGDTRDGKVTYTNSFYYIGQFSKFIRPGAQRIAASSNRSDLMTTSFINKDGKVVVVVMNQTDKPYQYNLWIEGEAVEINSQEHSISTIIVS</sequence>
<dbReference type="InterPro" id="IPR033453">
    <property type="entry name" value="Glyco_hydro_30_TIM-barrel"/>
</dbReference>
<accession>A0A1I4W5N5</accession>
<dbReference type="PRINTS" id="PR00843">
    <property type="entry name" value="GLHYDRLASE30"/>
</dbReference>
<feature type="domain" description="Glycosyl hydrolase family 30 beta sandwich" evidence="7">
    <location>
        <begin position="421"/>
        <end position="481"/>
    </location>
</feature>
<evidence type="ECO:0000256" key="2">
    <source>
        <dbReference type="ARBA" id="ARBA00022729"/>
    </source>
</evidence>
<dbReference type="EMBL" id="FOUZ01000006">
    <property type="protein sequence ID" value="SFN08871.1"/>
    <property type="molecule type" value="Genomic_DNA"/>
</dbReference>
<dbReference type="Proteomes" id="UP000199149">
    <property type="component" value="Unassembled WGS sequence"/>
</dbReference>
<protein>
    <submittedName>
        <fullName evidence="8">Glucosylceramidase</fullName>
    </submittedName>
</protein>
<keyword evidence="4" id="KW-0326">Glycosidase</keyword>
<keyword evidence="3 4" id="KW-0378">Hydrolase</keyword>
<feature type="signal peptide" evidence="5">
    <location>
        <begin position="1"/>
        <end position="23"/>
    </location>
</feature>
<organism evidence="8 9">
    <name type="scientific">Algoriella xinjiangensis</name>
    <dbReference type="NCBI Taxonomy" id="684065"/>
    <lineage>
        <taxon>Bacteria</taxon>
        <taxon>Pseudomonadati</taxon>
        <taxon>Bacteroidota</taxon>
        <taxon>Flavobacteriia</taxon>
        <taxon>Flavobacteriales</taxon>
        <taxon>Weeksellaceae</taxon>
        <taxon>Algoriella</taxon>
    </lineage>
</organism>
<dbReference type="STRING" id="684065.SAMN05421738_106158"/>
<dbReference type="RefSeq" id="WP_092908008.1">
    <property type="nucleotide sequence ID" value="NZ_FOUZ01000006.1"/>
</dbReference>
<keyword evidence="2 5" id="KW-0732">Signal</keyword>
<evidence type="ECO:0000256" key="5">
    <source>
        <dbReference type="SAM" id="SignalP"/>
    </source>
</evidence>
<evidence type="ECO:0000256" key="4">
    <source>
        <dbReference type="RuleBase" id="RU361188"/>
    </source>
</evidence>
<gene>
    <name evidence="8" type="ORF">SAMN05421738_106158</name>
</gene>
<dbReference type="InterPro" id="IPR033452">
    <property type="entry name" value="GH30_C"/>
</dbReference>
<dbReference type="SUPFAM" id="SSF51011">
    <property type="entry name" value="Glycosyl hydrolase domain"/>
    <property type="match status" value="1"/>
</dbReference>
<name>A0A1I4W5N5_9FLAO</name>
<dbReference type="Pfam" id="PF02055">
    <property type="entry name" value="Glyco_hydro_30"/>
    <property type="match status" value="1"/>
</dbReference>
<evidence type="ECO:0000259" key="7">
    <source>
        <dbReference type="Pfam" id="PF17189"/>
    </source>
</evidence>
<dbReference type="Gene3D" id="2.60.40.1180">
    <property type="entry name" value="Golgi alpha-mannosidase II"/>
    <property type="match status" value="1"/>
</dbReference>
<evidence type="ECO:0000313" key="9">
    <source>
        <dbReference type="Proteomes" id="UP000199149"/>
    </source>
</evidence>
<evidence type="ECO:0000259" key="6">
    <source>
        <dbReference type="Pfam" id="PF02055"/>
    </source>
</evidence>